<dbReference type="HOGENOM" id="CLU_115517_0_0_1"/>
<reference evidence="2 3" key="1">
    <citation type="journal article" date="2014" name="PLoS Genet.">
        <title>Analysis of the Phlebiopsis gigantea genome, transcriptome and secretome provides insight into its pioneer colonization strategies of wood.</title>
        <authorList>
            <person name="Hori C."/>
            <person name="Ishida T."/>
            <person name="Igarashi K."/>
            <person name="Samejima M."/>
            <person name="Suzuki H."/>
            <person name="Master E."/>
            <person name="Ferreira P."/>
            <person name="Ruiz-Duenas F.J."/>
            <person name="Held B."/>
            <person name="Canessa P."/>
            <person name="Larrondo L.F."/>
            <person name="Schmoll M."/>
            <person name="Druzhinina I.S."/>
            <person name="Kubicek C.P."/>
            <person name="Gaskell J.A."/>
            <person name="Kersten P."/>
            <person name="St John F."/>
            <person name="Glasner J."/>
            <person name="Sabat G."/>
            <person name="Splinter BonDurant S."/>
            <person name="Syed K."/>
            <person name="Yadav J."/>
            <person name="Mgbeahuruike A.C."/>
            <person name="Kovalchuk A."/>
            <person name="Asiegbu F.O."/>
            <person name="Lackner G."/>
            <person name="Hoffmeister D."/>
            <person name="Rencoret J."/>
            <person name="Gutierrez A."/>
            <person name="Sun H."/>
            <person name="Lindquist E."/>
            <person name="Barry K."/>
            <person name="Riley R."/>
            <person name="Grigoriev I.V."/>
            <person name="Henrissat B."/>
            <person name="Kues U."/>
            <person name="Berka R.M."/>
            <person name="Martinez A.T."/>
            <person name="Covert S.F."/>
            <person name="Blanchette R.A."/>
            <person name="Cullen D."/>
        </authorList>
    </citation>
    <scope>NUCLEOTIDE SEQUENCE [LARGE SCALE GENOMIC DNA]</scope>
    <source>
        <strain evidence="2 3">11061_1 CR5-6</strain>
    </source>
</reference>
<dbReference type="AlphaFoldDB" id="A0A0C3P2N7"/>
<organism evidence="2 3">
    <name type="scientific">Phlebiopsis gigantea (strain 11061_1 CR5-6)</name>
    <name type="common">White-rot fungus</name>
    <name type="synonym">Peniophora gigantea</name>
    <dbReference type="NCBI Taxonomy" id="745531"/>
    <lineage>
        <taxon>Eukaryota</taxon>
        <taxon>Fungi</taxon>
        <taxon>Dikarya</taxon>
        <taxon>Basidiomycota</taxon>
        <taxon>Agaricomycotina</taxon>
        <taxon>Agaricomycetes</taxon>
        <taxon>Polyporales</taxon>
        <taxon>Phanerochaetaceae</taxon>
        <taxon>Phlebiopsis</taxon>
    </lineage>
</organism>
<feature type="chain" id="PRO_5002167902" description="DOMON domain-containing protein" evidence="1">
    <location>
        <begin position="26"/>
        <end position="194"/>
    </location>
</feature>
<feature type="signal peptide" evidence="1">
    <location>
        <begin position="1"/>
        <end position="25"/>
    </location>
</feature>
<dbReference type="OrthoDB" id="2581067at2759"/>
<evidence type="ECO:0000256" key="1">
    <source>
        <dbReference type="SAM" id="SignalP"/>
    </source>
</evidence>
<evidence type="ECO:0008006" key="4">
    <source>
        <dbReference type="Google" id="ProtNLM"/>
    </source>
</evidence>
<keyword evidence="3" id="KW-1185">Reference proteome</keyword>
<protein>
    <recommendedName>
        <fullName evidence="4">DOMON domain-containing protein</fullName>
    </recommendedName>
</protein>
<dbReference type="Proteomes" id="UP000053257">
    <property type="component" value="Unassembled WGS sequence"/>
</dbReference>
<dbReference type="EMBL" id="KN840441">
    <property type="protein sequence ID" value="KIP12179.1"/>
    <property type="molecule type" value="Genomic_DNA"/>
</dbReference>
<evidence type="ECO:0000313" key="2">
    <source>
        <dbReference type="EMBL" id="KIP12179.1"/>
    </source>
</evidence>
<gene>
    <name evidence="2" type="ORF">PHLGIDRAFT_33024</name>
</gene>
<proteinExistence type="predicted"/>
<keyword evidence="1" id="KW-0732">Signal</keyword>
<accession>A0A0C3P2N7</accession>
<sequence>MHMFALVPTSILALLLTWCLPVAQANYFKILQPAAGTQWANGAANLVTWTKGVGDGIDGVDIEMSRISQDGIIFVARDAPTRPNALNIFIQDLPAGDDYFLLFLNSTSGNMFASSSKFAIGSTANATATTDASVATVTVSGGPNPTDVFATTFPPNANGVAVPGWRALEGAAPQLLGLASAMAASLLAGAWTLL</sequence>
<evidence type="ECO:0000313" key="3">
    <source>
        <dbReference type="Proteomes" id="UP000053257"/>
    </source>
</evidence>
<name>A0A0C3P2N7_PHLG1</name>